<accession>A0A8C3Y646</accession>
<dbReference type="SMART" id="SM00513">
    <property type="entry name" value="SAP"/>
    <property type="match status" value="1"/>
</dbReference>
<dbReference type="AlphaFoldDB" id="A0A8C3Y646"/>
<dbReference type="Gene3D" id="1.10.720.30">
    <property type="entry name" value="SAP domain"/>
    <property type="match status" value="1"/>
</dbReference>
<reference evidence="2" key="2">
    <citation type="submission" date="2025-08" db="UniProtKB">
        <authorList>
            <consortium name="Ensembl"/>
        </authorList>
    </citation>
    <scope>IDENTIFICATION</scope>
</reference>
<sequence length="70" mass="7835">MEARRLRVPELRDELGRRGLDTRGLKSELTERLQAALDGEGARRDGAEGRCERERGWRCEGWAGGLLGSP</sequence>
<organism evidence="2 3">
    <name type="scientific">Catharus ustulatus</name>
    <name type="common">Russet-backed thrush</name>
    <name type="synonym">Hylocichla ustulatus</name>
    <dbReference type="NCBI Taxonomy" id="91951"/>
    <lineage>
        <taxon>Eukaryota</taxon>
        <taxon>Metazoa</taxon>
        <taxon>Chordata</taxon>
        <taxon>Craniata</taxon>
        <taxon>Vertebrata</taxon>
        <taxon>Euteleostomi</taxon>
        <taxon>Archelosauria</taxon>
        <taxon>Archosauria</taxon>
        <taxon>Dinosauria</taxon>
        <taxon>Saurischia</taxon>
        <taxon>Theropoda</taxon>
        <taxon>Coelurosauria</taxon>
        <taxon>Aves</taxon>
        <taxon>Neognathae</taxon>
        <taxon>Neoaves</taxon>
        <taxon>Telluraves</taxon>
        <taxon>Australaves</taxon>
        <taxon>Passeriformes</taxon>
        <taxon>Turdidae</taxon>
        <taxon>Catharus</taxon>
    </lineage>
</organism>
<dbReference type="InterPro" id="IPR003034">
    <property type="entry name" value="SAP_dom"/>
</dbReference>
<name>A0A8C3Y646_CATUS</name>
<feature type="domain" description="SAP" evidence="1">
    <location>
        <begin position="3"/>
        <end position="37"/>
    </location>
</feature>
<protein>
    <recommendedName>
        <fullName evidence="1">SAP domain-containing protein</fullName>
    </recommendedName>
</protein>
<dbReference type="PROSITE" id="PS50800">
    <property type="entry name" value="SAP"/>
    <property type="match status" value="1"/>
</dbReference>
<dbReference type="InterPro" id="IPR036361">
    <property type="entry name" value="SAP_dom_sf"/>
</dbReference>
<evidence type="ECO:0000313" key="2">
    <source>
        <dbReference type="Ensembl" id="ENSCUSP00005018296.1"/>
    </source>
</evidence>
<evidence type="ECO:0000259" key="1">
    <source>
        <dbReference type="PROSITE" id="PS50800"/>
    </source>
</evidence>
<dbReference type="Ensembl" id="ENSCUST00005018976.1">
    <property type="protein sequence ID" value="ENSCUSP00005018296.1"/>
    <property type="gene ID" value="ENSCUSG00005011721.1"/>
</dbReference>
<dbReference type="Proteomes" id="UP000694563">
    <property type="component" value="Chromosome 34"/>
</dbReference>
<dbReference type="Pfam" id="PF02037">
    <property type="entry name" value="SAP"/>
    <property type="match status" value="1"/>
</dbReference>
<reference evidence="2" key="3">
    <citation type="submission" date="2025-09" db="UniProtKB">
        <authorList>
            <consortium name="Ensembl"/>
        </authorList>
    </citation>
    <scope>IDENTIFICATION</scope>
</reference>
<dbReference type="SUPFAM" id="SSF68906">
    <property type="entry name" value="SAP domain"/>
    <property type="match status" value="1"/>
</dbReference>
<evidence type="ECO:0000313" key="3">
    <source>
        <dbReference type="Proteomes" id="UP000694563"/>
    </source>
</evidence>
<keyword evidence="3" id="KW-1185">Reference proteome</keyword>
<proteinExistence type="predicted"/>
<reference evidence="2" key="1">
    <citation type="submission" date="2020-10" db="EMBL/GenBank/DDBJ databases">
        <title>Catharus ustulatus (Swainson's thrush) genome, bCatUst1, primary haplotype v2.</title>
        <authorList>
            <person name="Delmore K."/>
            <person name="Vafadar M."/>
            <person name="Formenti G."/>
            <person name="Chow W."/>
            <person name="Pelan S."/>
            <person name="Howe K."/>
            <person name="Rhie A."/>
            <person name="Mountcastle J."/>
            <person name="Haase B."/>
            <person name="Fedrigo O."/>
            <person name="Jarvis E.D."/>
        </authorList>
    </citation>
    <scope>NUCLEOTIDE SEQUENCE [LARGE SCALE GENOMIC DNA]</scope>
</reference>